<evidence type="ECO:0000256" key="7">
    <source>
        <dbReference type="ARBA" id="ARBA00022741"/>
    </source>
</evidence>
<gene>
    <name evidence="16" type="primary">rpfC</name>
    <name evidence="16" type="ORF">AREALGSMS7_04300</name>
</gene>
<evidence type="ECO:0000256" key="9">
    <source>
        <dbReference type="ARBA" id="ARBA00022989"/>
    </source>
</evidence>
<dbReference type="Gene3D" id="3.30.565.10">
    <property type="entry name" value="Histidine kinase-like ATPase, C-terminal domain"/>
    <property type="match status" value="1"/>
</dbReference>
<evidence type="ECO:0000256" key="10">
    <source>
        <dbReference type="ARBA" id="ARBA00023012"/>
    </source>
</evidence>
<evidence type="ECO:0000313" key="16">
    <source>
        <dbReference type="EMBL" id="ASO07702.1"/>
    </source>
</evidence>
<dbReference type="InterPro" id="IPR036641">
    <property type="entry name" value="HPT_dom_sf"/>
</dbReference>
<dbReference type="GO" id="GO:0005524">
    <property type="term" value="F:ATP binding"/>
    <property type="evidence" value="ECO:0007669"/>
    <property type="project" value="UniProtKB-KW"/>
</dbReference>
<dbReference type="PANTHER" id="PTHR45339:SF1">
    <property type="entry name" value="HYBRID SIGNAL TRANSDUCTION HISTIDINE KINASE J"/>
    <property type="match status" value="1"/>
</dbReference>
<dbReference type="Proteomes" id="UP000204551">
    <property type="component" value="Chromosome"/>
</dbReference>
<dbReference type="eggNOG" id="COG4251">
    <property type="taxonomic scope" value="Bacteria"/>
</dbReference>
<sequence>MSFRPQNPNYFKLKSNNLLSHLTNLEGQLNHFSFEELTSEEASLLKKSFMTFKYRLEEKVLGPKPKVSNSNANNKDFESAIGNKEVANPLKNKPNREEGRLLAKVGDEIRTPINGIIESVDLLKAGNISTEQLAQLNSITATSNNLLDIINELLEYTKLTSGREKFESIDFNFYSIIRDTMYLCNTLIINKDVTLEVDLDTEIPEVLLGDPSKLSQILLTLLGNSIKLIDEGSILLKIKLRRQHSNYFVLDFEIRNLRTGAFNNDLSPYVPNENLEPNTNDLGIGFAMVKGILEILNGSLAMMATLNDGCAYKFTVPYKKGKQIKTSGYRLDYNNTGTTNKNIEGLHILVFEDNILIQKLIEQRLKNWGCTVHVTDNGLAGMDYLLKHRVDLVLMDLRMPVMNGFQITQIIRESSNNHVKSIPIIALTGDFTVNDKIKCNALGIDDYILKPYSPDELQTTLYKYKRAIGSKPAFESGEDPAQFSTKKELWEVNLTEILEECMGEIDLLEELIGLFKQNMLDFIGRANVYIPEGNFNRLGFAAHKIKSGLSMMKADHLYSLVDKITVGCRTHRNLPEIGRLYDQLLLAYPMVEKAIDRELMFLKRKGK</sequence>
<dbReference type="SUPFAM" id="SSF55874">
    <property type="entry name" value="ATPase domain of HSP90 chaperone/DNA topoisomerase II/histidine kinase"/>
    <property type="match status" value="1"/>
</dbReference>
<organism evidence="16 17">
    <name type="scientific">Arenibacter algicola</name>
    <dbReference type="NCBI Taxonomy" id="616991"/>
    <lineage>
        <taxon>Bacteria</taxon>
        <taxon>Pseudomonadati</taxon>
        <taxon>Bacteroidota</taxon>
        <taxon>Flavobacteriia</taxon>
        <taxon>Flavobacteriales</taxon>
        <taxon>Flavobacteriaceae</taxon>
        <taxon>Arenibacter</taxon>
    </lineage>
</organism>
<keyword evidence="11" id="KW-0472">Membrane</keyword>
<dbReference type="InterPro" id="IPR011006">
    <property type="entry name" value="CheY-like_superfamily"/>
</dbReference>
<keyword evidence="6" id="KW-0812">Transmembrane</keyword>
<feature type="modified residue" description="4-aspartylphosphate" evidence="12">
    <location>
        <position position="396"/>
    </location>
</feature>
<dbReference type="PROSITE" id="PS50110">
    <property type="entry name" value="RESPONSE_REGULATORY"/>
    <property type="match status" value="1"/>
</dbReference>
<evidence type="ECO:0000256" key="4">
    <source>
        <dbReference type="ARBA" id="ARBA00022475"/>
    </source>
</evidence>
<dbReference type="Pfam" id="PF00072">
    <property type="entry name" value="Response_reg"/>
    <property type="match status" value="1"/>
</dbReference>
<reference evidence="16 17" key="1">
    <citation type="submission" date="2017-07" db="EMBL/GenBank/DDBJ databases">
        <title>Genome Sequence of Arenibacter algicola Strain SMS7 Isolated from a culture of the Diatom Skeletonema marinoi.</title>
        <authorList>
            <person name="Topel M."/>
            <person name="Pinder M.I.M."/>
            <person name="Johansson O.N."/>
            <person name="Kourtchenko O."/>
            <person name="Godhe A."/>
            <person name="Clarke A.K."/>
        </authorList>
    </citation>
    <scope>NUCLEOTIDE SEQUENCE [LARGE SCALE GENOMIC DNA]</scope>
    <source>
        <strain evidence="16 17">SMS7</strain>
    </source>
</reference>
<evidence type="ECO:0000256" key="1">
    <source>
        <dbReference type="ARBA" id="ARBA00000085"/>
    </source>
</evidence>
<dbReference type="InterPro" id="IPR036890">
    <property type="entry name" value="HATPase_C_sf"/>
</dbReference>
<feature type="domain" description="Response regulatory" evidence="15">
    <location>
        <begin position="347"/>
        <end position="465"/>
    </location>
</feature>
<keyword evidence="4" id="KW-1003">Cell membrane</keyword>
<keyword evidence="7" id="KW-0547">Nucleotide-binding</keyword>
<evidence type="ECO:0000256" key="11">
    <source>
        <dbReference type="ARBA" id="ARBA00023136"/>
    </source>
</evidence>
<dbReference type="Gene3D" id="1.10.287.130">
    <property type="match status" value="1"/>
</dbReference>
<accession>A0A221V280</accession>
<dbReference type="EC" id="2.7.13.3" evidence="3"/>
<protein>
    <recommendedName>
        <fullName evidence="3">histidine kinase</fullName>
        <ecNumber evidence="3">2.7.13.3</ecNumber>
    </recommendedName>
</protein>
<comment type="catalytic activity">
    <reaction evidence="1">
        <text>ATP + protein L-histidine = ADP + protein N-phospho-L-histidine.</text>
        <dbReference type="EC" id="2.7.13.3"/>
    </reaction>
</comment>
<dbReference type="InterPro" id="IPR036097">
    <property type="entry name" value="HisK_dim/P_sf"/>
</dbReference>
<evidence type="ECO:0000259" key="14">
    <source>
        <dbReference type="PROSITE" id="PS50109"/>
    </source>
</evidence>
<comment type="subcellular location">
    <subcellularLocation>
        <location evidence="2">Cell membrane</location>
        <topology evidence="2">Multi-pass membrane protein</topology>
    </subcellularLocation>
</comment>
<dbReference type="GO" id="GO:0000155">
    <property type="term" value="F:phosphorelay sensor kinase activity"/>
    <property type="evidence" value="ECO:0007669"/>
    <property type="project" value="InterPro"/>
</dbReference>
<dbReference type="SUPFAM" id="SSF47384">
    <property type="entry name" value="Homodimeric domain of signal transducing histidine kinase"/>
    <property type="match status" value="1"/>
</dbReference>
<evidence type="ECO:0000256" key="13">
    <source>
        <dbReference type="SAM" id="MobiDB-lite"/>
    </source>
</evidence>
<feature type="region of interest" description="Disordered" evidence="13">
    <location>
        <begin position="63"/>
        <end position="95"/>
    </location>
</feature>
<dbReference type="InterPro" id="IPR005467">
    <property type="entry name" value="His_kinase_dom"/>
</dbReference>
<evidence type="ECO:0000256" key="12">
    <source>
        <dbReference type="PROSITE-ProRule" id="PRU00169"/>
    </source>
</evidence>
<dbReference type="Gene3D" id="3.40.50.2300">
    <property type="match status" value="1"/>
</dbReference>
<dbReference type="SMART" id="SM00388">
    <property type="entry name" value="HisKA"/>
    <property type="match status" value="1"/>
</dbReference>
<dbReference type="eggNOG" id="COG0784">
    <property type="taxonomic scope" value="Bacteria"/>
</dbReference>
<keyword evidence="5 12" id="KW-0597">Phosphoprotein</keyword>
<evidence type="ECO:0000256" key="8">
    <source>
        <dbReference type="ARBA" id="ARBA00022840"/>
    </source>
</evidence>
<dbReference type="SUPFAM" id="SSF52172">
    <property type="entry name" value="CheY-like"/>
    <property type="match status" value="1"/>
</dbReference>
<evidence type="ECO:0000256" key="6">
    <source>
        <dbReference type="ARBA" id="ARBA00022692"/>
    </source>
</evidence>
<dbReference type="CDD" id="cd17546">
    <property type="entry name" value="REC_hyHK_CKI1_RcsC-like"/>
    <property type="match status" value="1"/>
</dbReference>
<dbReference type="InterPro" id="IPR003661">
    <property type="entry name" value="HisK_dim/P_dom"/>
</dbReference>
<evidence type="ECO:0000256" key="3">
    <source>
        <dbReference type="ARBA" id="ARBA00012438"/>
    </source>
</evidence>
<evidence type="ECO:0000313" key="17">
    <source>
        <dbReference type="Proteomes" id="UP000204551"/>
    </source>
</evidence>
<dbReference type="CDD" id="cd00082">
    <property type="entry name" value="HisKA"/>
    <property type="match status" value="1"/>
</dbReference>
<dbReference type="GO" id="GO:0005886">
    <property type="term" value="C:plasma membrane"/>
    <property type="evidence" value="ECO:0007669"/>
    <property type="project" value="UniProtKB-SubCell"/>
</dbReference>
<keyword evidence="8" id="KW-0067">ATP-binding</keyword>
<dbReference type="PANTHER" id="PTHR45339">
    <property type="entry name" value="HYBRID SIGNAL TRANSDUCTION HISTIDINE KINASE J"/>
    <property type="match status" value="1"/>
</dbReference>
<dbReference type="SUPFAM" id="SSF47226">
    <property type="entry name" value="Histidine-containing phosphotransfer domain, HPT domain"/>
    <property type="match status" value="1"/>
</dbReference>
<evidence type="ECO:0000259" key="15">
    <source>
        <dbReference type="PROSITE" id="PS50110"/>
    </source>
</evidence>
<dbReference type="KEGG" id="aalg:AREALGSMS7_04300"/>
<dbReference type="EMBL" id="CP022515">
    <property type="protein sequence ID" value="ASO07702.1"/>
    <property type="molecule type" value="Genomic_DNA"/>
</dbReference>
<dbReference type="Pfam" id="PF00512">
    <property type="entry name" value="HisKA"/>
    <property type="match status" value="1"/>
</dbReference>
<keyword evidence="9" id="KW-1133">Transmembrane helix</keyword>
<dbReference type="SMART" id="SM00448">
    <property type="entry name" value="REC"/>
    <property type="match status" value="1"/>
</dbReference>
<evidence type="ECO:0000256" key="5">
    <source>
        <dbReference type="ARBA" id="ARBA00022553"/>
    </source>
</evidence>
<keyword evidence="10" id="KW-0902">Two-component regulatory system</keyword>
<keyword evidence="16" id="KW-0808">Transferase</keyword>
<proteinExistence type="predicted"/>
<dbReference type="AlphaFoldDB" id="A0A221V280"/>
<dbReference type="InterPro" id="IPR001789">
    <property type="entry name" value="Sig_transdc_resp-reg_receiver"/>
</dbReference>
<dbReference type="PROSITE" id="PS50109">
    <property type="entry name" value="HIS_KIN"/>
    <property type="match status" value="1"/>
</dbReference>
<feature type="domain" description="Histidine kinase" evidence="14">
    <location>
        <begin position="104"/>
        <end position="320"/>
    </location>
</feature>
<evidence type="ECO:0000256" key="2">
    <source>
        <dbReference type="ARBA" id="ARBA00004651"/>
    </source>
</evidence>
<dbReference type="STRING" id="616991.GCA_000733925_02485"/>
<dbReference type="Gene3D" id="1.20.120.160">
    <property type="entry name" value="HPT domain"/>
    <property type="match status" value="1"/>
</dbReference>
<name>A0A221V280_9FLAO</name>